<dbReference type="SUPFAM" id="SSF53850">
    <property type="entry name" value="Periplasmic binding protein-like II"/>
    <property type="match status" value="1"/>
</dbReference>
<dbReference type="InterPro" id="IPR019546">
    <property type="entry name" value="TAT_signal_bac_arc"/>
</dbReference>
<evidence type="ECO:0000256" key="2">
    <source>
        <dbReference type="ARBA" id="ARBA00022448"/>
    </source>
</evidence>
<gene>
    <name evidence="6" type="ORF">HJG54_08315</name>
</gene>
<dbReference type="GO" id="GO:0042597">
    <property type="term" value="C:periplasmic space"/>
    <property type="evidence" value="ECO:0007669"/>
    <property type="project" value="UniProtKB-SubCell"/>
</dbReference>
<dbReference type="InterPro" id="IPR006059">
    <property type="entry name" value="SBP"/>
</dbReference>
<dbReference type="PRINTS" id="PR00909">
    <property type="entry name" value="SPERMDNBNDNG"/>
</dbReference>
<dbReference type="GO" id="GO:0015846">
    <property type="term" value="P:polyamine transport"/>
    <property type="evidence" value="ECO:0007669"/>
    <property type="project" value="InterPro"/>
</dbReference>
<dbReference type="AlphaFoldDB" id="A0AA97AF77"/>
<comment type="subcellular location">
    <subcellularLocation>
        <location evidence="1">Periplasm</location>
    </subcellularLocation>
</comment>
<proteinExistence type="predicted"/>
<dbReference type="EMBL" id="CP053586">
    <property type="protein sequence ID" value="WNZ22860.1"/>
    <property type="molecule type" value="Genomic_DNA"/>
</dbReference>
<dbReference type="PIRSF" id="PIRSF019574">
    <property type="entry name" value="Periplasmic_polyamine_BP"/>
    <property type="match status" value="1"/>
</dbReference>
<evidence type="ECO:0000256" key="3">
    <source>
        <dbReference type="ARBA" id="ARBA00022729"/>
    </source>
</evidence>
<dbReference type="RefSeq" id="WP_036003602.1">
    <property type="nucleotide sequence ID" value="NZ_CP053586.1"/>
</dbReference>
<evidence type="ECO:0000256" key="1">
    <source>
        <dbReference type="ARBA" id="ARBA00004418"/>
    </source>
</evidence>
<name>A0AA97AF77_9CYAN</name>
<evidence type="ECO:0000256" key="5">
    <source>
        <dbReference type="PIRSR" id="PIRSR019574-1"/>
    </source>
</evidence>
<dbReference type="NCBIfam" id="TIGR01409">
    <property type="entry name" value="TAT_signal_seq"/>
    <property type="match status" value="1"/>
</dbReference>
<feature type="binding site" evidence="5">
    <location>
        <position position="118"/>
    </location>
    <ligand>
        <name>spermidine</name>
        <dbReference type="ChEBI" id="CHEBI:57834"/>
    </ligand>
</feature>
<dbReference type="InterPro" id="IPR001188">
    <property type="entry name" value="Sperm_putr-bd"/>
</dbReference>
<evidence type="ECO:0000256" key="4">
    <source>
        <dbReference type="ARBA" id="ARBA00022764"/>
    </source>
</evidence>
<evidence type="ECO:0000313" key="6">
    <source>
        <dbReference type="EMBL" id="WNZ22860.1"/>
    </source>
</evidence>
<dbReference type="CDD" id="cd13590">
    <property type="entry name" value="PBP2_PotD_PotF_like"/>
    <property type="match status" value="1"/>
</dbReference>
<dbReference type="Gene3D" id="3.40.190.10">
    <property type="entry name" value="Periplasmic binding protein-like II"/>
    <property type="match status" value="2"/>
</dbReference>
<keyword evidence="4" id="KW-0574">Periplasm</keyword>
<dbReference type="Pfam" id="PF13416">
    <property type="entry name" value="SBP_bac_8"/>
    <property type="match status" value="1"/>
</dbReference>
<dbReference type="PANTHER" id="PTHR30222:SF17">
    <property type="entry name" value="SPERMIDINE_PUTRESCINE-BINDING PERIPLASMIC PROTEIN"/>
    <property type="match status" value="1"/>
</dbReference>
<accession>A0AA97AF77</accession>
<organism evidence="6">
    <name type="scientific">Leptolyngbya sp. NK1-12</name>
    <dbReference type="NCBI Taxonomy" id="2547451"/>
    <lineage>
        <taxon>Bacteria</taxon>
        <taxon>Bacillati</taxon>
        <taxon>Cyanobacteriota</taxon>
        <taxon>Cyanophyceae</taxon>
        <taxon>Leptolyngbyales</taxon>
        <taxon>Leptolyngbyaceae</taxon>
        <taxon>Leptolyngbya group</taxon>
        <taxon>Leptolyngbya</taxon>
    </lineage>
</organism>
<sequence length="382" mass="42472">MPPTNPQNFSVSATTRRRFLQASAAAVSGIVLSNCARNLSGSNAPGTASPEQTSSSPSDSTLRIFTWANYTDDELLKNFKDKTGIQAIVETFDSNEAMLTKMQTGAGKAYSIVFPSDYKVEEMIKMGMLLPLDKSRLKGTENLMQNWQNPGYDPDNTHSIPAVWGTTGLIFDPEKVSSEVKGWDYVWDNVDQLNRRLSMINDVREVFGATLRYLGYSYNSTKASEIEAAYEKLLELKPAIATFLTNGWEDQLASGDLALSMAYSQDALNLIQESPNLKYIVPESGSSLWTDTMVIPKTAPNPDAAYEWINFMLEPENSARLVERLKISTPNQAAYEKLSSDLQQNENLFPSKAVLAKCEGIVPLPSEVTELYDRYWTQLTST</sequence>
<reference evidence="6" key="1">
    <citation type="submission" date="2020-05" db="EMBL/GenBank/DDBJ databases">
        <authorList>
            <person name="Zhu T."/>
            <person name="Keshari N."/>
            <person name="Lu X."/>
        </authorList>
    </citation>
    <scope>NUCLEOTIDE SEQUENCE</scope>
    <source>
        <strain evidence="6">NK1-12</strain>
    </source>
</reference>
<dbReference type="InterPro" id="IPR006311">
    <property type="entry name" value="TAT_signal"/>
</dbReference>
<protein>
    <submittedName>
        <fullName evidence="6">Spermidine/putrescine ABC transporter substrate-binding protein</fullName>
    </submittedName>
</protein>
<dbReference type="GO" id="GO:0019808">
    <property type="term" value="F:polyamine binding"/>
    <property type="evidence" value="ECO:0007669"/>
    <property type="project" value="InterPro"/>
</dbReference>
<keyword evidence="3" id="KW-0732">Signal</keyword>
<dbReference type="PROSITE" id="PS51318">
    <property type="entry name" value="TAT"/>
    <property type="match status" value="1"/>
</dbReference>
<feature type="binding site" evidence="5">
    <location>
        <begin position="202"/>
        <end position="205"/>
    </location>
    <ligand>
        <name>spermidine</name>
        <dbReference type="ChEBI" id="CHEBI:57834"/>
    </ligand>
</feature>
<dbReference type="PANTHER" id="PTHR30222">
    <property type="entry name" value="SPERMIDINE/PUTRESCINE-BINDING PERIPLASMIC PROTEIN"/>
    <property type="match status" value="1"/>
</dbReference>
<keyword evidence="2" id="KW-0813">Transport</keyword>